<dbReference type="EMBL" id="PDSK01000024">
    <property type="protein sequence ID" value="PIE36143.1"/>
    <property type="molecule type" value="Genomic_DNA"/>
</dbReference>
<dbReference type="CDD" id="cd06581">
    <property type="entry name" value="TM_PBP1_LivM_like"/>
    <property type="match status" value="1"/>
</dbReference>
<evidence type="ECO:0000256" key="3">
    <source>
        <dbReference type="ARBA" id="ARBA00022692"/>
    </source>
</evidence>
<feature type="transmembrane region" description="Helical" evidence="6">
    <location>
        <begin position="37"/>
        <end position="56"/>
    </location>
</feature>
<reference evidence="7 8" key="1">
    <citation type="submission" date="2017-10" db="EMBL/GenBank/DDBJ databases">
        <title>Novel microbial diversity and functional potential in the marine mammal oral microbiome.</title>
        <authorList>
            <person name="Dudek N.K."/>
            <person name="Sun C.L."/>
            <person name="Burstein D."/>
            <person name="Kantor R.S."/>
            <person name="Aliaga Goltsman D.S."/>
            <person name="Bik E.M."/>
            <person name="Thomas B.C."/>
            <person name="Banfield J.F."/>
            <person name="Relman D.A."/>
        </authorList>
    </citation>
    <scope>NUCLEOTIDE SEQUENCE [LARGE SCALE GENOMIC DNA]</scope>
    <source>
        <strain evidence="7">DOLJORAL78_47_16</strain>
    </source>
</reference>
<dbReference type="AlphaFoldDB" id="A0A2G6KKF9"/>
<gene>
    <name evidence="7" type="ORF">CSA56_01290</name>
</gene>
<feature type="transmembrane region" description="Helical" evidence="6">
    <location>
        <begin position="63"/>
        <end position="82"/>
    </location>
</feature>
<dbReference type="Proteomes" id="UP000230821">
    <property type="component" value="Unassembled WGS sequence"/>
</dbReference>
<keyword evidence="2" id="KW-1003">Cell membrane</keyword>
<evidence type="ECO:0000256" key="1">
    <source>
        <dbReference type="ARBA" id="ARBA00004651"/>
    </source>
</evidence>
<feature type="transmembrane region" description="Helical" evidence="6">
    <location>
        <begin position="216"/>
        <end position="233"/>
    </location>
</feature>
<comment type="subcellular location">
    <subcellularLocation>
        <location evidence="1">Cell membrane</location>
        <topology evidence="1">Multi-pass membrane protein</topology>
    </subcellularLocation>
</comment>
<feature type="transmembrane region" description="Helical" evidence="6">
    <location>
        <begin position="115"/>
        <end position="136"/>
    </location>
</feature>
<protein>
    <recommendedName>
        <fullName evidence="9">Branched-chain amino acid ABC transporter permease</fullName>
    </recommendedName>
</protein>
<comment type="caution">
    <text evidence="7">The sequence shown here is derived from an EMBL/GenBank/DDBJ whole genome shotgun (WGS) entry which is preliminary data.</text>
</comment>
<evidence type="ECO:0000256" key="5">
    <source>
        <dbReference type="ARBA" id="ARBA00023136"/>
    </source>
</evidence>
<keyword evidence="4 6" id="KW-1133">Transmembrane helix</keyword>
<proteinExistence type="predicted"/>
<evidence type="ECO:0000256" key="4">
    <source>
        <dbReference type="ARBA" id="ARBA00022989"/>
    </source>
</evidence>
<feature type="transmembrane region" description="Helical" evidence="6">
    <location>
        <begin position="167"/>
        <end position="186"/>
    </location>
</feature>
<feature type="transmembrane region" description="Helical" evidence="6">
    <location>
        <begin position="12"/>
        <end position="31"/>
    </location>
</feature>
<name>A0A2G6KKF9_9BACT</name>
<dbReference type="InterPro" id="IPR001851">
    <property type="entry name" value="ABC_transp_permease"/>
</dbReference>
<dbReference type="Pfam" id="PF02653">
    <property type="entry name" value="BPD_transp_2"/>
    <property type="match status" value="1"/>
</dbReference>
<dbReference type="GO" id="GO:0015658">
    <property type="term" value="F:branched-chain amino acid transmembrane transporter activity"/>
    <property type="evidence" value="ECO:0007669"/>
    <property type="project" value="InterPro"/>
</dbReference>
<feature type="transmembrane region" description="Helical" evidence="6">
    <location>
        <begin position="253"/>
        <end position="278"/>
    </location>
</feature>
<evidence type="ECO:0000256" key="6">
    <source>
        <dbReference type="SAM" id="Phobius"/>
    </source>
</evidence>
<evidence type="ECO:0008006" key="9">
    <source>
        <dbReference type="Google" id="ProtNLM"/>
    </source>
</evidence>
<feature type="transmembrane region" description="Helical" evidence="6">
    <location>
        <begin position="285"/>
        <end position="303"/>
    </location>
</feature>
<accession>A0A2G6KKF9</accession>
<keyword evidence="5 6" id="KW-0472">Membrane</keyword>
<keyword evidence="3 6" id="KW-0812">Transmembrane</keyword>
<sequence length="342" mass="37547">MATSFRPLANLIIRYSIIIGIILVLLLVPLFLQNHYYLRILVLIGIYVILTSSLNLVNGYTGLFSLGHAAFYGIGAYTSAILVKQAGWPVWGGMILAACVAGICGYLIAKPTIRLTGIFLTLVTLGFTIIVMLILLNWTSLTKGPLGIAGVPAPSFRGKPFLTPVPYYYLILILDIVVLFSLSRLAHSRFGRALKAIREDDAAADMCGVNLAHYKIAAFVIAAAMAGIAGSFYSHYMRYISPDAFSHLETFAILTMLAFGGPGNLLGPIVGSVVLISLTEVFRMFADYRMIIYGLLLIFMMLFRREGLLGGKEYSFVLDWPRRKAKEYATGDKFLASEEANE</sequence>
<dbReference type="GO" id="GO:0005886">
    <property type="term" value="C:plasma membrane"/>
    <property type="evidence" value="ECO:0007669"/>
    <property type="project" value="UniProtKB-SubCell"/>
</dbReference>
<organism evidence="7 8">
    <name type="scientific">candidate division KSB3 bacterium</name>
    <dbReference type="NCBI Taxonomy" id="2044937"/>
    <lineage>
        <taxon>Bacteria</taxon>
        <taxon>candidate division KSB3</taxon>
    </lineage>
</organism>
<dbReference type="PANTHER" id="PTHR30482">
    <property type="entry name" value="HIGH-AFFINITY BRANCHED-CHAIN AMINO ACID TRANSPORT SYSTEM PERMEASE"/>
    <property type="match status" value="1"/>
</dbReference>
<evidence type="ECO:0000313" key="8">
    <source>
        <dbReference type="Proteomes" id="UP000230821"/>
    </source>
</evidence>
<evidence type="ECO:0000313" key="7">
    <source>
        <dbReference type="EMBL" id="PIE36143.1"/>
    </source>
</evidence>
<feature type="transmembrane region" description="Helical" evidence="6">
    <location>
        <begin position="88"/>
        <end position="108"/>
    </location>
</feature>
<evidence type="ECO:0000256" key="2">
    <source>
        <dbReference type="ARBA" id="ARBA00022475"/>
    </source>
</evidence>
<dbReference type="PANTHER" id="PTHR30482:SF10">
    <property type="entry name" value="HIGH-AFFINITY BRANCHED-CHAIN AMINO ACID TRANSPORT PROTEIN BRAE"/>
    <property type="match status" value="1"/>
</dbReference>
<dbReference type="InterPro" id="IPR043428">
    <property type="entry name" value="LivM-like"/>
</dbReference>